<evidence type="ECO:0000256" key="5">
    <source>
        <dbReference type="PROSITE-ProRule" id="PRU10015"/>
    </source>
</evidence>
<evidence type="ECO:0000256" key="2">
    <source>
        <dbReference type="ARBA" id="ARBA00022679"/>
    </source>
</evidence>
<evidence type="ECO:0000313" key="8">
    <source>
        <dbReference type="Proteomes" id="UP000013041"/>
    </source>
</evidence>
<dbReference type="CDD" id="cd02440">
    <property type="entry name" value="AdoMet_MTases"/>
    <property type="match status" value="1"/>
</dbReference>
<evidence type="ECO:0000256" key="1">
    <source>
        <dbReference type="ARBA" id="ARBA00022603"/>
    </source>
</evidence>
<dbReference type="PANTHER" id="PTHR11061">
    <property type="entry name" value="RNA M5U METHYLTRANSFERASE"/>
    <property type="match status" value="1"/>
</dbReference>
<dbReference type="FunFam" id="2.40.50.140:FF:000097">
    <property type="entry name" value="23S rRNA (uracil(1939)-C(5))-methyltransferase RlmD"/>
    <property type="match status" value="1"/>
</dbReference>
<evidence type="ECO:0000256" key="4">
    <source>
        <dbReference type="PROSITE-ProRule" id="PRU01024"/>
    </source>
</evidence>
<feature type="binding site" evidence="4">
    <location>
        <position position="316"/>
    </location>
    <ligand>
        <name>S-adenosyl-L-methionine</name>
        <dbReference type="ChEBI" id="CHEBI:59789"/>
    </ligand>
</feature>
<dbReference type="GO" id="GO:0070475">
    <property type="term" value="P:rRNA base methylation"/>
    <property type="evidence" value="ECO:0007669"/>
    <property type="project" value="TreeGrafter"/>
</dbReference>
<name>N9ZBD2_9FIRM</name>
<dbReference type="AlphaFoldDB" id="N9ZBD2"/>
<dbReference type="Pfam" id="PF05958">
    <property type="entry name" value="tRNA_U5-meth_tr"/>
    <property type="match status" value="1"/>
</dbReference>
<dbReference type="Gene3D" id="3.40.50.150">
    <property type="entry name" value="Vaccinia Virus protein VP39"/>
    <property type="match status" value="1"/>
</dbReference>
<dbReference type="InterPro" id="IPR030390">
    <property type="entry name" value="MeTrfase_TrmA_AS"/>
</dbReference>
<dbReference type="InterPro" id="IPR012340">
    <property type="entry name" value="NA-bd_OB-fold"/>
</dbReference>
<dbReference type="HOGENOM" id="CLU_014689_7_0_9"/>
<accession>N9ZBD2</accession>
<organism evidence="7 8">
    <name type="scientific">Enterocloster bolteae 90B8</name>
    <dbReference type="NCBI Taxonomy" id="997897"/>
    <lineage>
        <taxon>Bacteria</taxon>
        <taxon>Bacillati</taxon>
        <taxon>Bacillota</taxon>
        <taxon>Clostridia</taxon>
        <taxon>Lachnospirales</taxon>
        <taxon>Lachnospiraceae</taxon>
        <taxon>Enterocloster</taxon>
    </lineage>
</organism>
<keyword evidence="3 4" id="KW-0949">S-adenosyl-L-methionine</keyword>
<dbReference type="PROSITE" id="PS01230">
    <property type="entry name" value="TRMA_1"/>
    <property type="match status" value="1"/>
</dbReference>
<evidence type="ECO:0000256" key="3">
    <source>
        <dbReference type="ARBA" id="ARBA00022691"/>
    </source>
</evidence>
<dbReference type="InterPro" id="IPR002792">
    <property type="entry name" value="TRAM_dom"/>
</dbReference>
<proteinExistence type="inferred from homology"/>
<dbReference type="SUPFAM" id="SSF53335">
    <property type="entry name" value="S-adenosyl-L-methionine-dependent methyltransferases"/>
    <property type="match status" value="1"/>
</dbReference>
<feature type="binding site" evidence="4">
    <location>
        <position position="287"/>
    </location>
    <ligand>
        <name>S-adenosyl-L-methionine</name>
        <dbReference type="ChEBI" id="CHEBI:59789"/>
    </ligand>
</feature>
<evidence type="ECO:0000259" key="6">
    <source>
        <dbReference type="PROSITE" id="PS50926"/>
    </source>
</evidence>
<gene>
    <name evidence="7" type="ORF">HMPREF1097_03390</name>
</gene>
<protein>
    <submittedName>
        <fullName evidence="7">23S rRNA (Uracil-5-)-methyltransferase RumA</fullName>
    </submittedName>
</protein>
<dbReference type="FunFam" id="2.40.50.1070:FF:000003">
    <property type="entry name" value="23S rRNA (Uracil-5-)-methyltransferase RumA"/>
    <property type="match status" value="1"/>
</dbReference>
<dbReference type="Proteomes" id="UP000013041">
    <property type="component" value="Unassembled WGS sequence"/>
</dbReference>
<dbReference type="PROSITE" id="PS50926">
    <property type="entry name" value="TRAM"/>
    <property type="match status" value="1"/>
</dbReference>
<comment type="caution">
    <text evidence="7">The sequence shown here is derived from an EMBL/GenBank/DDBJ whole genome shotgun (WGS) entry which is preliminary data.</text>
</comment>
<dbReference type="InterPro" id="IPR010280">
    <property type="entry name" value="U5_MeTrfase_fam"/>
</dbReference>
<keyword evidence="1 4" id="KW-0489">Methyltransferase</keyword>
<feature type="binding site" evidence="4">
    <location>
        <position position="337"/>
    </location>
    <ligand>
        <name>S-adenosyl-L-methionine</name>
        <dbReference type="ChEBI" id="CHEBI:59789"/>
    </ligand>
</feature>
<dbReference type="FunFam" id="3.40.50.150:FF:000009">
    <property type="entry name" value="23S rRNA (Uracil(1939)-C(5))-methyltransferase RlmD"/>
    <property type="match status" value="1"/>
</dbReference>
<sequence length="548" mass="61771">MEKNQEFIVTIEDMNEDGAGVGKVDGYIWFVKDAVIGDVVRAKAMKMKKSYGFARLMEVLEPSASRVIPSCPVARQCGGCQLQAMSYEEQLKFKERKVMNNLIRIGKFAEDEIHMLPIMGMEEPWRYRNKAQFPFGKDKDGNVIAGFYAGRTHAIVEAEDCLLGVEENREILDIVKQFMKEMKIEPYDELSHKGLVRHVLIRKGFKTGEIMVCLVINGNKLPGKERLVEMLTGVDGIKGMTSISYSVNQEKTNVIMGKEIVNLYGPGYITDYIGNVKYQISPLSFYQVNPVQTERLYGTALEYAGLTGNEIVWDLYCGIGTISLFLAQKAKKVYGVEIVPQAIEDARRNAEINGIHNAEFFVGKAEEVLPERFEKNHVHADVIVVDPPRKGCDAVCLDTILKMRPERVVYVSCDSATLARDLRYLADGGYVVERGRCCDMFPGTVHCETVVLLSQQKPDDTIEIDLDLDELDATTAETKATYEEIKAYVWDKHHLKVSSLYISQIKRKCGLEVGQNYNLSKSENPKVPKCPPEKEAAIMDALKHFQMI</sequence>
<dbReference type="PANTHER" id="PTHR11061:SF30">
    <property type="entry name" value="TRNA (URACIL(54)-C(5))-METHYLTRANSFERASE"/>
    <property type="match status" value="1"/>
</dbReference>
<dbReference type="NCBIfam" id="TIGR00479">
    <property type="entry name" value="rumA"/>
    <property type="match status" value="1"/>
</dbReference>
<dbReference type="Gene3D" id="2.40.50.140">
    <property type="entry name" value="Nucleic acid-binding proteins"/>
    <property type="match status" value="1"/>
</dbReference>
<dbReference type="PROSITE" id="PS51687">
    <property type="entry name" value="SAM_MT_RNA_M5U"/>
    <property type="match status" value="1"/>
</dbReference>
<reference evidence="7 8" key="1">
    <citation type="submission" date="2013-01" db="EMBL/GenBank/DDBJ databases">
        <title>The Genome Sequence of Clostridium bolteae 90B8.</title>
        <authorList>
            <consortium name="The Broad Institute Genome Sequencing Platform"/>
            <person name="Earl A."/>
            <person name="Ward D."/>
            <person name="Feldgarden M."/>
            <person name="Gevers D."/>
            <person name="Courvalin P."/>
            <person name="Lambert T."/>
            <person name="Walker B."/>
            <person name="Young S.K."/>
            <person name="Zeng Q."/>
            <person name="Gargeya S."/>
            <person name="Fitzgerald M."/>
            <person name="Haas B."/>
            <person name="Abouelleil A."/>
            <person name="Alvarado L."/>
            <person name="Arachchi H.M."/>
            <person name="Berlin A.M."/>
            <person name="Chapman S.B."/>
            <person name="Dewar J."/>
            <person name="Goldberg J."/>
            <person name="Griggs A."/>
            <person name="Gujja S."/>
            <person name="Hansen M."/>
            <person name="Howarth C."/>
            <person name="Imamovic A."/>
            <person name="Larimer J."/>
            <person name="McCowan C."/>
            <person name="Murphy C."/>
            <person name="Neiman D."/>
            <person name="Pearson M."/>
            <person name="Priest M."/>
            <person name="Roberts A."/>
            <person name="Saif S."/>
            <person name="Shea T."/>
            <person name="Sisk P."/>
            <person name="Sykes S."/>
            <person name="Wortman J."/>
            <person name="Nusbaum C."/>
            <person name="Birren B."/>
        </authorList>
    </citation>
    <scope>NUCLEOTIDE SEQUENCE [LARGE SCALE GENOMIC DNA]</scope>
    <source>
        <strain evidence="7 8">90B8</strain>
    </source>
</reference>
<dbReference type="EMBL" id="AGYG01000022">
    <property type="protein sequence ID" value="ENZ37120.1"/>
    <property type="molecule type" value="Genomic_DNA"/>
</dbReference>
<dbReference type="Gene3D" id="2.40.50.1070">
    <property type="match status" value="1"/>
</dbReference>
<feature type="domain" description="TRAM" evidence="6">
    <location>
        <begin position="1"/>
        <end position="58"/>
    </location>
</feature>
<dbReference type="InterPro" id="IPR029063">
    <property type="entry name" value="SAM-dependent_MTases_sf"/>
</dbReference>
<feature type="active site" description="Nucleophile" evidence="4">
    <location>
        <position position="413"/>
    </location>
</feature>
<dbReference type="PATRIC" id="fig|997897.5.peg.3587"/>
<dbReference type="RefSeq" id="WP_002572880.1">
    <property type="nucleotide sequence ID" value="NZ_KB851155.1"/>
</dbReference>
<keyword evidence="2 4" id="KW-0808">Transferase</keyword>
<dbReference type="SUPFAM" id="SSF50249">
    <property type="entry name" value="Nucleic acid-binding proteins"/>
    <property type="match status" value="1"/>
</dbReference>
<dbReference type="GO" id="GO:0070041">
    <property type="term" value="F:rRNA (uridine-C5-)-methyltransferase activity"/>
    <property type="evidence" value="ECO:0007669"/>
    <property type="project" value="TreeGrafter"/>
</dbReference>
<feature type="active site" evidence="5">
    <location>
        <position position="413"/>
    </location>
</feature>
<feature type="binding site" evidence="4">
    <location>
        <position position="386"/>
    </location>
    <ligand>
        <name>S-adenosyl-L-methionine</name>
        <dbReference type="ChEBI" id="CHEBI:59789"/>
    </ligand>
</feature>
<evidence type="ECO:0000313" key="7">
    <source>
        <dbReference type="EMBL" id="ENZ37120.1"/>
    </source>
</evidence>
<comment type="similarity">
    <text evidence="4">Belongs to the class I-like SAM-binding methyltransferase superfamily. RNA M5U methyltransferase family.</text>
</comment>
<dbReference type="Pfam" id="PF01938">
    <property type="entry name" value="TRAM"/>
    <property type="match status" value="1"/>
</dbReference>